<sequence>MDGAQPSSFPFPYQALIRLCSRFELYPSYALHCPTFLISSGDRAAPDVEPAKLMPDENRKHRRI</sequence>
<dbReference type="EMBL" id="RHFK02000021">
    <property type="protein sequence ID" value="TWW56985.1"/>
    <property type="molecule type" value="Genomic_DNA"/>
</dbReference>
<comment type="caution">
    <text evidence="1">The sequence shown here is derived from an EMBL/GenBank/DDBJ whole genome shotgun (WGS) entry which is preliminary data.</text>
</comment>
<evidence type="ECO:0000313" key="2">
    <source>
        <dbReference type="Proteomes" id="UP000324091"/>
    </source>
</evidence>
<proteinExistence type="predicted"/>
<dbReference type="Proteomes" id="UP000324091">
    <property type="component" value="Chromosome 8"/>
</dbReference>
<gene>
    <name evidence="1" type="ORF">D4764_08G0009720</name>
</gene>
<keyword evidence="2" id="KW-1185">Reference proteome</keyword>
<evidence type="ECO:0000313" key="1">
    <source>
        <dbReference type="EMBL" id="TWW56985.1"/>
    </source>
</evidence>
<name>A0A5C6MQF0_9TELE</name>
<protein>
    <submittedName>
        <fullName evidence="1">Uncharacterized protein</fullName>
    </submittedName>
</protein>
<organism evidence="1 2">
    <name type="scientific">Takifugu flavidus</name>
    <name type="common">sansaifugu</name>
    <dbReference type="NCBI Taxonomy" id="433684"/>
    <lineage>
        <taxon>Eukaryota</taxon>
        <taxon>Metazoa</taxon>
        <taxon>Chordata</taxon>
        <taxon>Craniata</taxon>
        <taxon>Vertebrata</taxon>
        <taxon>Euteleostomi</taxon>
        <taxon>Actinopterygii</taxon>
        <taxon>Neopterygii</taxon>
        <taxon>Teleostei</taxon>
        <taxon>Neoteleostei</taxon>
        <taxon>Acanthomorphata</taxon>
        <taxon>Eupercaria</taxon>
        <taxon>Tetraodontiformes</taxon>
        <taxon>Tetradontoidea</taxon>
        <taxon>Tetraodontidae</taxon>
        <taxon>Takifugu</taxon>
    </lineage>
</organism>
<dbReference type="AlphaFoldDB" id="A0A5C6MQF0"/>
<accession>A0A5C6MQF0</accession>
<reference evidence="1 2" key="1">
    <citation type="submission" date="2019-04" db="EMBL/GenBank/DDBJ databases">
        <title>Chromosome genome assembly for Takifugu flavidus.</title>
        <authorList>
            <person name="Xiao S."/>
        </authorList>
    </citation>
    <scope>NUCLEOTIDE SEQUENCE [LARGE SCALE GENOMIC DNA]</scope>
    <source>
        <strain evidence="1">HTHZ2018</strain>
        <tissue evidence="1">Muscle</tissue>
    </source>
</reference>